<feature type="region of interest" description="Disordered" evidence="1">
    <location>
        <begin position="198"/>
        <end position="256"/>
    </location>
</feature>
<evidence type="ECO:0000256" key="2">
    <source>
        <dbReference type="SAM" id="Phobius"/>
    </source>
</evidence>
<organism evidence="3 4">
    <name type="scientific">Corynebacterium hansenii</name>
    <dbReference type="NCBI Taxonomy" id="394964"/>
    <lineage>
        <taxon>Bacteria</taxon>
        <taxon>Bacillati</taxon>
        <taxon>Actinomycetota</taxon>
        <taxon>Actinomycetes</taxon>
        <taxon>Mycobacteriales</taxon>
        <taxon>Corynebacteriaceae</taxon>
        <taxon>Corynebacterium</taxon>
    </lineage>
</organism>
<name>A0ABV7ZJK7_9CORY</name>
<evidence type="ECO:0000256" key="1">
    <source>
        <dbReference type="SAM" id="MobiDB-lite"/>
    </source>
</evidence>
<evidence type="ECO:0000313" key="3">
    <source>
        <dbReference type="EMBL" id="MFC3848729.1"/>
    </source>
</evidence>
<reference evidence="4" key="1">
    <citation type="journal article" date="2019" name="Int. J. Syst. Evol. Microbiol.">
        <title>The Global Catalogue of Microorganisms (GCM) 10K type strain sequencing project: providing services to taxonomists for standard genome sequencing and annotation.</title>
        <authorList>
            <consortium name="The Broad Institute Genomics Platform"/>
            <consortium name="The Broad Institute Genome Sequencing Center for Infectious Disease"/>
            <person name="Wu L."/>
            <person name="Ma J."/>
        </authorList>
    </citation>
    <scope>NUCLEOTIDE SEQUENCE [LARGE SCALE GENOMIC DNA]</scope>
    <source>
        <strain evidence="4">CCUG 53252</strain>
    </source>
</reference>
<keyword evidence="2" id="KW-0812">Transmembrane</keyword>
<feature type="region of interest" description="Disordered" evidence="1">
    <location>
        <begin position="331"/>
        <end position="350"/>
    </location>
</feature>
<feature type="transmembrane region" description="Helical" evidence="2">
    <location>
        <begin position="155"/>
        <end position="173"/>
    </location>
</feature>
<dbReference type="InterPro" id="IPR046096">
    <property type="entry name" value="DUF6114"/>
</dbReference>
<keyword evidence="2" id="KW-1133">Transmembrane helix</keyword>
<sequence>MAADANPGPFNDPSYGPAGNRRADADATDQFPAAAAGQSHAAAADQYPAPAAQSSAEPATAAAPATNADADVDTSAQATSDGPRGRSFTKWRKERPFGAGLCMILGGAVILTPTYLTIEIQGILINIATISGVSTLLIGVLLIVCGVLTWRGGDVRILTGVTALILAIVALPTSNFGGFILGTGLALVGGALALSWSPEEKPEAEESKSGKRRAKGKGRAKDKPKSKAEAKEAKKAMKADKAEKKSRRSNGRRGAQGAASIAAAVALVGAIAGTPAVTPPAAWAAPAPWRIPGIPDQLMPPAAPEGPLPAPALPGGEGLPSPSDILPDLPGSSGSEEGVAGITLNDPPAPREGELAVSDTMETITADSVRMLGNVRLSETAVTVPSGEVVQALRFDADRVVLDNLGLAVDGSNIGMTTGPGEISTLTGNFHIIVRSLTVTPAAESAELIPITIDARWIDDNALKALGAKSLGLPDKLSDELIMRNVSLETFIVRSDELDLPPSARIA</sequence>
<proteinExistence type="predicted"/>
<dbReference type="Proteomes" id="UP001595751">
    <property type="component" value="Unassembled WGS sequence"/>
</dbReference>
<dbReference type="Pfam" id="PF19609">
    <property type="entry name" value="DUF6114"/>
    <property type="match status" value="1"/>
</dbReference>
<evidence type="ECO:0000313" key="4">
    <source>
        <dbReference type="Proteomes" id="UP001595751"/>
    </source>
</evidence>
<feature type="compositionally biased region" description="Basic and acidic residues" evidence="1">
    <location>
        <begin position="219"/>
        <end position="243"/>
    </location>
</feature>
<feature type="compositionally biased region" description="Pro residues" evidence="1">
    <location>
        <begin position="301"/>
        <end position="312"/>
    </location>
</feature>
<comment type="caution">
    <text evidence="3">The sequence shown here is derived from an EMBL/GenBank/DDBJ whole genome shotgun (WGS) entry which is preliminary data.</text>
</comment>
<feature type="region of interest" description="Disordered" evidence="1">
    <location>
        <begin position="299"/>
        <end position="324"/>
    </location>
</feature>
<keyword evidence="2" id="KW-0472">Membrane</keyword>
<feature type="transmembrane region" description="Helical" evidence="2">
    <location>
        <begin position="96"/>
        <end position="118"/>
    </location>
</feature>
<feature type="transmembrane region" description="Helical" evidence="2">
    <location>
        <begin position="124"/>
        <end position="148"/>
    </location>
</feature>
<keyword evidence="4" id="KW-1185">Reference proteome</keyword>
<feature type="compositionally biased region" description="Low complexity" evidence="1">
    <location>
        <begin position="28"/>
        <end position="69"/>
    </location>
</feature>
<dbReference type="RefSeq" id="WP_290292071.1">
    <property type="nucleotide sequence ID" value="NZ_CP047211.1"/>
</dbReference>
<feature type="region of interest" description="Disordered" evidence="1">
    <location>
        <begin position="1"/>
        <end position="89"/>
    </location>
</feature>
<dbReference type="EMBL" id="JBHRZN010000001">
    <property type="protein sequence ID" value="MFC3848729.1"/>
    <property type="molecule type" value="Genomic_DNA"/>
</dbReference>
<accession>A0ABV7ZJK7</accession>
<protein>
    <submittedName>
        <fullName evidence="3">DUF6114 domain-containing protein</fullName>
    </submittedName>
</protein>
<gene>
    <name evidence="3" type="ORF">ACFORJ_00900</name>
</gene>
<feature type="compositionally biased region" description="Basic and acidic residues" evidence="1">
    <location>
        <begin position="198"/>
        <end position="209"/>
    </location>
</feature>